<dbReference type="EMBL" id="BSXU01008130">
    <property type="protein sequence ID" value="GMG58843.1"/>
    <property type="molecule type" value="Genomic_DNA"/>
</dbReference>
<dbReference type="AlphaFoldDB" id="A0A9W7DJT3"/>
<dbReference type="InterPro" id="IPR044861">
    <property type="entry name" value="IPNS-like_FE2OG_OXY"/>
</dbReference>
<evidence type="ECO:0000313" key="3">
    <source>
        <dbReference type="EMBL" id="GMG58843.1"/>
    </source>
</evidence>
<dbReference type="SUPFAM" id="SSF51197">
    <property type="entry name" value="Clavaminate synthase-like"/>
    <property type="match status" value="1"/>
</dbReference>
<dbReference type="GO" id="GO:0044283">
    <property type="term" value="P:small molecule biosynthetic process"/>
    <property type="evidence" value="ECO:0007669"/>
    <property type="project" value="UniProtKB-ARBA"/>
</dbReference>
<dbReference type="Pfam" id="PF14226">
    <property type="entry name" value="DIOX_N"/>
    <property type="match status" value="1"/>
</dbReference>
<dbReference type="Pfam" id="PF03171">
    <property type="entry name" value="2OG-FeII_Oxy"/>
    <property type="match status" value="1"/>
</dbReference>
<dbReference type="GO" id="GO:0016491">
    <property type="term" value="F:oxidoreductase activity"/>
    <property type="evidence" value="ECO:0007669"/>
    <property type="project" value="UniProtKB-KW"/>
</dbReference>
<dbReference type="GO" id="GO:0046872">
    <property type="term" value="F:metal ion binding"/>
    <property type="evidence" value="ECO:0007669"/>
    <property type="project" value="UniProtKB-KW"/>
</dbReference>
<evidence type="ECO:0000259" key="2">
    <source>
        <dbReference type="PROSITE" id="PS51471"/>
    </source>
</evidence>
<keyword evidence="1" id="KW-0479">Metal-binding</keyword>
<evidence type="ECO:0000256" key="1">
    <source>
        <dbReference type="RuleBase" id="RU003682"/>
    </source>
</evidence>
<dbReference type="InterPro" id="IPR027443">
    <property type="entry name" value="IPNS-like_sf"/>
</dbReference>
<dbReference type="InterPro" id="IPR005123">
    <property type="entry name" value="Oxoglu/Fe-dep_dioxygenase_dom"/>
</dbReference>
<comment type="similarity">
    <text evidence="1">Belongs to the iron/ascorbate-dependent oxidoreductase family.</text>
</comment>
<comment type="caution">
    <text evidence="3">The sequence shown here is derived from an EMBL/GenBank/DDBJ whole genome shotgun (WGS) entry which is preliminary data.</text>
</comment>
<organism evidence="3 4">
    <name type="scientific">Ambrosiozyma monospora</name>
    <name type="common">Yeast</name>
    <name type="synonym">Endomycopsis monosporus</name>
    <dbReference type="NCBI Taxonomy" id="43982"/>
    <lineage>
        <taxon>Eukaryota</taxon>
        <taxon>Fungi</taxon>
        <taxon>Dikarya</taxon>
        <taxon>Ascomycota</taxon>
        <taxon>Saccharomycotina</taxon>
        <taxon>Pichiomycetes</taxon>
        <taxon>Pichiales</taxon>
        <taxon>Pichiaceae</taxon>
        <taxon>Ambrosiozyma</taxon>
    </lineage>
</organism>
<reference evidence="3" key="1">
    <citation type="submission" date="2023-04" db="EMBL/GenBank/DDBJ databases">
        <title>Ambrosiozyma monospora NBRC 1965.</title>
        <authorList>
            <person name="Ichikawa N."/>
            <person name="Sato H."/>
            <person name="Tonouchi N."/>
        </authorList>
    </citation>
    <scope>NUCLEOTIDE SEQUENCE</scope>
    <source>
        <strain evidence="3">NBRC 1965</strain>
    </source>
</reference>
<protein>
    <submittedName>
        <fullName evidence="3">Unnamed protein product</fullName>
    </submittedName>
</protein>
<sequence length="343" mass="39246">MTVASKTQEYTSKFKVPVIDFYPYLHGSQDEKLMVGKEMVSAMEEVGFMYVMNHGISQEDQDEIFRWSERFFKLSLQQKSKCPHPEKGEHHRGWSSVGKEKAVQLFDKVNLEKLKRVPDVKESFDLGNENNKKHYNIWPDEEDIPGFKQYCQYYFKLCDSTSKLILRSIALGMNLPEDFFIPYHSQSDNQLRLLHYPPILQQDLNEGKAERIGAHSDFGTITMLLQDSCGGLQVECPRGSGIFVDAPCIPGSLVINTGDLLMRWSNNQLKSTLHRVCAPPVDDTSKGQGNCISKVRYSVPFFVQANPTSLIEAIPGTFDRNHPKMYEPIFAGDYIDMRMNCTY</sequence>
<keyword evidence="1" id="KW-0560">Oxidoreductase</keyword>
<dbReference type="PANTHER" id="PTHR47990">
    <property type="entry name" value="2-OXOGLUTARATE (2OG) AND FE(II)-DEPENDENT OXYGENASE SUPERFAMILY PROTEIN-RELATED"/>
    <property type="match status" value="1"/>
</dbReference>
<dbReference type="InterPro" id="IPR050231">
    <property type="entry name" value="Iron_ascorbate_oxido_reductase"/>
</dbReference>
<gene>
    <name evidence="3" type="ORF">Amon01_000866500</name>
</gene>
<name>A0A9W7DJT3_AMBMO</name>
<dbReference type="OrthoDB" id="288590at2759"/>
<keyword evidence="4" id="KW-1185">Reference proteome</keyword>
<keyword evidence="1" id="KW-0408">Iron</keyword>
<dbReference type="PROSITE" id="PS51471">
    <property type="entry name" value="FE2OG_OXY"/>
    <property type="match status" value="1"/>
</dbReference>
<dbReference type="PRINTS" id="PR00682">
    <property type="entry name" value="IPNSYNTHASE"/>
</dbReference>
<dbReference type="Gene3D" id="2.60.120.330">
    <property type="entry name" value="B-lactam Antibiotic, Isopenicillin N Synthase, Chain"/>
    <property type="match status" value="1"/>
</dbReference>
<proteinExistence type="inferred from homology"/>
<feature type="domain" description="Fe2OG dioxygenase" evidence="2">
    <location>
        <begin position="187"/>
        <end position="305"/>
    </location>
</feature>
<evidence type="ECO:0000313" key="4">
    <source>
        <dbReference type="Proteomes" id="UP001165063"/>
    </source>
</evidence>
<dbReference type="InterPro" id="IPR026992">
    <property type="entry name" value="DIOX_N"/>
</dbReference>
<accession>A0A9W7DJT3</accession>
<dbReference type="Proteomes" id="UP001165063">
    <property type="component" value="Unassembled WGS sequence"/>
</dbReference>